<dbReference type="InterPro" id="IPR003331">
    <property type="entry name" value="UDP_GlcNAc_Epimerase_2_dom"/>
</dbReference>
<dbReference type="CDD" id="cd03786">
    <property type="entry name" value="GTB_UDP-GlcNAc_2-Epimerase"/>
    <property type="match status" value="1"/>
</dbReference>
<dbReference type="InterPro" id="IPR020004">
    <property type="entry name" value="UDP-GlcNAc_Epase"/>
</dbReference>
<dbReference type="PANTHER" id="PTHR43174">
    <property type="entry name" value="UDP-N-ACETYLGLUCOSAMINE 2-EPIMERASE"/>
    <property type="match status" value="1"/>
</dbReference>
<evidence type="ECO:0000259" key="1">
    <source>
        <dbReference type="Pfam" id="PF02350"/>
    </source>
</evidence>
<sequence>MSDRSICVVTGTRAEYGLLQSPMEHIKATEDLQLQVVATGMHLSPRYGNTYEEIEADGFDIDRKIDMLIDADSGFSMAKSTGIGMMGLAEAFRDLAPDIVLILGDRDEPLAAGIAAAHMNIPVAHIHGGDVMVGAIIDDSIRYALTKFAHIHFPASDASAERISRLGEEEWRIHVAGAPGVDAIIANEYEPPDEVREVLGIDPDQKIVLCVQHPVTTQPDQAGRQMQITLDAIEPLDAQTVLIYPNSDAGGKEMIETIENHPSRDEILVFKNLSRSRYLGLMDAADVMVGNSSSGIIEAPSFDLPAVDIGLREQRRQRAPSTKSVDHDREEIRRAVEAELYDEERKQEAKSCENPYDYGGAGEQIAEFLADVTIDDRLLRKNITY</sequence>
<proteinExistence type="predicted"/>
<name>A0ABD5ZXB3_9EURY</name>
<dbReference type="PANTHER" id="PTHR43174:SF3">
    <property type="entry name" value="UDP-N-ACETYLGLUCOSAMINE 2-EPIMERASE"/>
    <property type="match status" value="1"/>
</dbReference>
<keyword evidence="3" id="KW-1185">Reference proteome</keyword>
<evidence type="ECO:0000313" key="3">
    <source>
        <dbReference type="Proteomes" id="UP001596434"/>
    </source>
</evidence>
<dbReference type="Gene3D" id="3.40.50.2000">
    <property type="entry name" value="Glycogen Phosphorylase B"/>
    <property type="match status" value="2"/>
</dbReference>
<dbReference type="GeneID" id="96953635"/>
<dbReference type="EMBL" id="JBHTAT010000001">
    <property type="protein sequence ID" value="MFC7255283.1"/>
    <property type="molecule type" value="Genomic_DNA"/>
</dbReference>
<dbReference type="RefSeq" id="WP_379703506.1">
    <property type="nucleotide sequence ID" value="NZ_JBHTAT010000001.1"/>
</dbReference>
<dbReference type="Pfam" id="PF02350">
    <property type="entry name" value="Epimerase_2"/>
    <property type="match status" value="1"/>
</dbReference>
<evidence type="ECO:0000313" key="2">
    <source>
        <dbReference type="EMBL" id="MFC7255283.1"/>
    </source>
</evidence>
<dbReference type="EC" id="3.2.1.183" evidence="2"/>
<dbReference type="SUPFAM" id="SSF53756">
    <property type="entry name" value="UDP-Glycosyltransferase/glycogen phosphorylase"/>
    <property type="match status" value="1"/>
</dbReference>
<dbReference type="InterPro" id="IPR029767">
    <property type="entry name" value="WecB-like"/>
</dbReference>
<dbReference type="GO" id="GO:0016798">
    <property type="term" value="F:hydrolase activity, acting on glycosyl bonds"/>
    <property type="evidence" value="ECO:0007669"/>
    <property type="project" value="UniProtKB-KW"/>
</dbReference>
<accession>A0ABD5ZXB3</accession>
<feature type="domain" description="UDP-N-acetylglucosamine 2-epimerase" evidence="1">
    <location>
        <begin position="25"/>
        <end position="369"/>
    </location>
</feature>
<gene>
    <name evidence="2" type="primary">neuC</name>
    <name evidence="2" type="ORF">ACFQKE_08255</name>
</gene>
<dbReference type="Proteomes" id="UP001596434">
    <property type="component" value="Unassembled WGS sequence"/>
</dbReference>
<comment type="caution">
    <text evidence="2">The sequence shown here is derived from an EMBL/GenBank/DDBJ whole genome shotgun (WGS) entry which is preliminary data.</text>
</comment>
<dbReference type="AlphaFoldDB" id="A0ABD5ZXB3"/>
<dbReference type="NCBIfam" id="TIGR03568">
    <property type="entry name" value="NeuC_NnaA"/>
    <property type="match status" value="1"/>
</dbReference>
<reference evidence="2 3" key="1">
    <citation type="journal article" date="2019" name="Int. J. Syst. Evol. Microbiol.">
        <title>The Global Catalogue of Microorganisms (GCM) 10K type strain sequencing project: providing services to taxonomists for standard genome sequencing and annotation.</title>
        <authorList>
            <consortium name="The Broad Institute Genomics Platform"/>
            <consortium name="The Broad Institute Genome Sequencing Center for Infectious Disease"/>
            <person name="Wu L."/>
            <person name="Ma J."/>
        </authorList>
    </citation>
    <scope>NUCLEOTIDE SEQUENCE [LARGE SCALE GENOMIC DNA]</scope>
    <source>
        <strain evidence="2 3">GX21</strain>
    </source>
</reference>
<organism evidence="2 3">
    <name type="scientific">Haloplanus litoreus</name>
    <dbReference type="NCBI Taxonomy" id="767515"/>
    <lineage>
        <taxon>Archaea</taxon>
        <taxon>Methanobacteriati</taxon>
        <taxon>Methanobacteriota</taxon>
        <taxon>Stenosarchaea group</taxon>
        <taxon>Halobacteria</taxon>
        <taxon>Halobacteriales</taxon>
        <taxon>Haloferacaceae</taxon>
        <taxon>Haloplanus</taxon>
    </lineage>
</organism>
<protein>
    <submittedName>
        <fullName evidence="2">UDP-N-acetylglucosamine 2-epimerase</fullName>
        <ecNumber evidence="2">3.2.1.183</ecNumber>
    </submittedName>
</protein>
<keyword evidence="2" id="KW-0326">Glycosidase</keyword>
<keyword evidence="2" id="KW-0378">Hydrolase</keyword>